<reference evidence="9" key="1">
    <citation type="submission" date="2021-05" db="EMBL/GenBank/DDBJ databases">
        <title>The genome of the haptophyte Pavlova lutheri (Diacronema luteri, Pavlovales) - a model for lipid biosynthesis in eukaryotic algae.</title>
        <authorList>
            <person name="Hulatt C.J."/>
            <person name="Posewitz M.C."/>
        </authorList>
    </citation>
    <scope>NUCLEOTIDE SEQUENCE</scope>
    <source>
        <strain evidence="9">NIVA-4/92</strain>
    </source>
</reference>
<name>A0A8J5X874_DIALT</name>
<dbReference type="AlphaFoldDB" id="A0A8J5X874"/>
<feature type="transmembrane region" description="Helical" evidence="7">
    <location>
        <begin position="214"/>
        <end position="235"/>
    </location>
</feature>
<sequence length="408" mass="41903">MRAAPRALGLCALLAASAQGAARCTAPHVRHAARWRTRAAWTAVPTVGPAPAERARDGEGGAVERPARLARAARAAEALWNFTRPHTLIGSAMSIPALHLFAAPAGVPLPWSALGRSIAFVLAPSLLINVYIVGLNQVLDISADKINKPYLPLAKGEFSREQGIAICVACLVVGLALGFAPATPLASAPLKATLLGSTLLGTAYSMPPLRLKRFPLLASLCITSVRGALVNWGFFAHAASVVYGLGAPSSSAAAAAAAFRCGCATAFFLLFGVVIALLKDIPDVAGDRAVGTATYSLRFGRARVFAVATALLQLAYAAVALALGAAAVSGLAAAGGAAGAFASAGAGGTAALTALRRIAGSIIALAFAGWLRARAATVRVDMPDEVYAFYMRCWALFYASYAWLPLAR</sequence>
<dbReference type="InterPro" id="IPR044878">
    <property type="entry name" value="UbiA_sf"/>
</dbReference>
<keyword evidence="5 7" id="KW-1133">Transmembrane helix</keyword>
<feature type="transmembrane region" description="Helical" evidence="7">
    <location>
        <begin position="358"/>
        <end position="375"/>
    </location>
</feature>
<feature type="transmembrane region" description="Helical" evidence="7">
    <location>
        <begin position="304"/>
        <end position="325"/>
    </location>
</feature>
<dbReference type="NCBIfam" id="NF009525">
    <property type="entry name" value="PRK12887.1"/>
    <property type="match status" value="1"/>
</dbReference>
<dbReference type="OMA" id="FYQFIWK"/>
<evidence type="ECO:0000313" key="9">
    <source>
        <dbReference type="EMBL" id="KAG8463391.1"/>
    </source>
</evidence>
<proteinExistence type="inferred from homology"/>
<keyword evidence="6 7" id="KW-0472">Membrane</keyword>
<dbReference type="PANTHER" id="PTHR43009:SF7">
    <property type="entry name" value="HOMOGENTISATE GERANYLGERANYLTRANSFERASE, CHLOROPLASTIC"/>
    <property type="match status" value="1"/>
</dbReference>
<feature type="transmembrane region" description="Helical" evidence="7">
    <location>
        <begin position="387"/>
        <end position="406"/>
    </location>
</feature>
<dbReference type="GO" id="GO:0016765">
    <property type="term" value="F:transferase activity, transferring alkyl or aryl (other than methyl) groups"/>
    <property type="evidence" value="ECO:0007669"/>
    <property type="project" value="InterPro"/>
</dbReference>
<feature type="signal peptide" evidence="8">
    <location>
        <begin position="1"/>
        <end position="22"/>
    </location>
</feature>
<evidence type="ECO:0000256" key="4">
    <source>
        <dbReference type="ARBA" id="ARBA00022692"/>
    </source>
</evidence>
<evidence type="ECO:0000313" key="10">
    <source>
        <dbReference type="Proteomes" id="UP000751190"/>
    </source>
</evidence>
<evidence type="ECO:0000256" key="7">
    <source>
        <dbReference type="SAM" id="Phobius"/>
    </source>
</evidence>
<dbReference type="GO" id="GO:0016020">
    <property type="term" value="C:membrane"/>
    <property type="evidence" value="ECO:0007669"/>
    <property type="project" value="UniProtKB-SubCell"/>
</dbReference>
<dbReference type="Pfam" id="PF01040">
    <property type="entry name" value="UbiA"/>
    <property type="match status" value="1"/>
</dbReference>
<dbReference type="OrthoDB" id="1502398at2759"/>
<protein>
    <submittedName>
        <fullName evidence="9">Uncharacterized protein</fullName>
    </submittedName>
</protein>
<feature type="transmembrane region" description="Helical" evidence="7">
    <location>
        <begin position="163"/>
        <end position="182"/>
    </location>
</feature>
<evidence type="ECO:0000256" key="3">
    <source>
        <dbReference type="ARBA" id="ARBA00022679"/>
    </source>
</evidence>
<keyword evidence="3" id="KW-0808">Transferase</keyword>
<evidence type="ECO:0000256" key="2">
    <source>
        <dbReference type="ARBA" id="ARBA00005985"/>
    </source>
</evidence>
<evidence type="ECO:0000256" key="5">
    <source>
        <dbReference type="ARBA" id="ARBA00022989"/>
    </source>
</evidence>
<feature type="chain" id="PRO_5035171647" evidence="8">
    <location>
        <begin position="23"/>
        <end position="408"/>
    </location>
</feature>
<dbReference type="EMBL" id="JAGTXO010000016">
    <property type="protein sequence ID" value="KAG8463391.1"/>
    <property type="molecule type" value="Genomic_DNA"/>
</dbReference>
<evidence type="ECO:0000256" key="8">
    <source>
        <dbReference type="SAM" id="SignalP"/>
    </source>
</evidence>
<feature type="transmembrane region" description="Helical" evidence="7">
    <location>
        <begin position="331"/>
        <end position="351"/>
    </location>
</feature>
<accession>A0A8J5X874</accession>
<organism evidence="9 10">
    <name type="scientific">Diacronema lutheri</name>
    <name type="common">Unicellular marine alga</name>
    <name type="synonym">Monochrysis lutheri</name>
    <dbReference type="NCBI Taxonomy" id="2081491"/>
    <lineage>
        <taxon>Eukaryota</taxon>
        <taxon>Haptista</taxon>
        <taxon>Haptophyta</taxon>
        <taxon>Pavlovophyceae</taxon>
        <taxon>Pavlovales</taxon>
        <taxon>Pavlovaceae</taxon>
        <taxon>Diacronema</taxon>
    </lineage>
</organism>
<evidence type="ECO:0000256" key="1">
    <source>
        <dbReference type="ARBA" id="ARBA00004141"/>
    </source>
</evidence>
<keyword evidence="4 7" id="KW-0812">Transmembrane</keyword>
<gene>
    <name evidence="9" type="ORF">KFE25_004902</name>
</gene>
<comment type="caution">
    <text evidence="9">The sequence shown here is derived from an EMBL/GenBank/DDBJ whole genome shotgun (WGS) entry which is preliminary data.</text>
</comment>
<comment type="similarity">
    <text evidence="2">Belongs to the UbiA prenyltransferase family.</text>
</comment>
<evidence type="ECO:0000256" key="6">
    <source>
        <dbReference type="ARBA" id="ARBA00023136"/>
    </source>
</evidence>
<feature type="transmembrane region" description="Helical" evidence="7">
    <location>
        <begin position="255"/>
        <end position="278"/>
    </location>
</feature>
<dbReference type="Proteomes" id="UP000751190">
    <property type="component" value="Unassembled WGS sequence"/>
</dbReference>
<dbReference type="Gene3D" id="1.10.357.140">
    <property type="entry name" value="UbiA prenyltransferase"/>
    <property type="match status" value="1"/>
</dbReference>
<feature type="transmembrane region" description="Helical" evidence="7">
    <location>
        <begin position="118"/>
        <end position="142"/>
    </location>
</feature>
<feature type="transmembrane region" description="Helical" evidence="7">
    <location>
        <begin position="188"/>
        <end position="207"/>
    </location>
</feature>
<keyword evidence="8" id="KW-0732">Signal</keyword>
<dbReference type="PANTHER" id="PTHR43009">
    <property type="entry name" value="HOMOGENTISATE SOLANESYLTRANSFERASE, CHLOROPLASTIC"/>
    <property type="match status" value="1"/>
</dbReference>
<comment type="subcellular location">
    <subcellularLocation>
        <location evidence="1">Membrane</location>
        <topology evidence="1">Multi-pass membrane protein</topology>
    </subcellularLocation>
</comment>
<dbReference type="InterPro" id="IPR000537">
    <property type="entry name" value="UbiA_prenyltransferase"/>
</dbReference>
<keyword evidence="10" id="KW-1185">Reference proteome</keyword>